<sequence length="704" mass="78317">MTLKFYNIQNKTTVHTPLFIIHGESVSEKGGFITVSHKHNAFPPLHYEVSDGFFKLVTHLDPGLNPLVISQYHGLVANGFPVSKNPPLITSTELSIYYQPLTQNQPIHLCLLIAKDSPATFDTTSIKKQQEGNDLNLAIKKLRVAGRLMQAYTNEQMLRAGFGNRTFNFVEEETNDTQFFQENESVIRNTIKIHVLRSRRTLSEIRDPNAAQQNEQGSRRGQLFDFAGEALRDYGAPFSTATPETPVQAAVLLLDSHWDKKLNLILAHAALGGGDNKLRLAIFGSHGVYSWPAYYEQIVPAFQDTTRSDINEVANDSNECSSYWECLNITNGAFMHEIGHLIGSPHQTYGIMLRDYITLNRSFVSREAICVRTGSQGKSPILPADECKWHRLDLLRFLYHPSFSLPSDSNDPSFGKDLKISGKPVLLPLGNSRALLTSETGIYAIEIYKGDLAYAFIEFLPLSLGGQGPQKEINISYNDLKSRLPQDKQEGDYEVHALSIDGNQSEFREFHKLINDDSNFIHSDFGLGRGQLTAIKSGVFGDINGGSQIPIVIFDPERVISFRIYWGHALDGIRVNLSEHQEGPPPVPVRDYKSSGGLKSFFKSTVSSFTSTIRSTVLFGNETGNFTDFSLEQGEKLSHFKIRSGAWVDAIQIITDRGRSSPMLGNTAGGGEGSLSVPHDYEIIGFYGSKGDWLDSIGVIYTHK</sequence>
<dbReference type="OrthoDB" id="74460at2759"/>
<dbReference type="AlphaFoldDB" id="A0A9P8PF73"/>
<reference evidence="2" key="1">
    <citation type="journal article" date="2021" name="Open Biol.">
        <title>Shared evolutionary footprints suggest mitochondrial oxidative damage underlies multiple complex I losses in fungi.</title>
        <authorList>
            <person name="Schikora-Tamarit M.A."/>
            <person name="Marcet-Houben M."/>
            <person name="Nosek J."/>
            <person name="Gabaldon T."/>
        </authorList>
    </citation>
    <scope>NUCLEOTIDE SEQUENCE</scope>
    <source>
        <strain evidence="2">CBS6341</strain>
    </source>
</reference>
<keyword evidence="3" id="KW-1185">Reference proteome</keyword>
<dbReference type="Gene3D" id="2.100.10.30">
    <property type="entry name" value="Jacalin-like lectin domain"/>
    <property type="match status" value="1"/>
</dbReference>
<dbReference type="SUPFAM" id="SSF51101">
    <property type="entry name" value="Mannose-binding lectins"/>
    <property type="match status" value="1"/>
</dbReference>
<dbReference type="InterPro" id="IPR001229">
    <property type="entry name" value="Jacalin-like_lectin_dom"/>
</dbReference>
<dbReference type="GO" id="GO:0005737">
    <property type="term" value="C:cytoplasm"/>
    <property type="evidence" value="ECO:0007669"/>
    <property type="project" value="TreeGrafter"/>
</dbReference>
<feature type="domain" description="Jacalin-type lectin" evidence="1">
    <location>
        <begin position="534"/>
        <end position="703"/>
    </location>
</feature>
<organism evidence="2 3">
    <name type="scientific">Wickerhamomyces mucosus</name>
    <dbReference type="NCBI Taxonomy" id="1378264"/>
    <lineage>
        <taxon>Eukaryota</taxon>
        <taxon>Fungi</taxon>
        <taxon>Dikarya</taxon>
        <taxon>Ascomycota</taxon>
        <taxon>Saccharomycotina</taxon>
        <taxon>Saccharomycetes</taxon>
        <taxon>Phaffomycetales</taxon>
        <taxon>Wickerhamomycetaceae</taxon>
        <taxon>Wickerhamomyces</taxon>
    </lineage>
</organism>
<dbReference type="PROSITE" id="PS51752">
    <property type="entry name" value="JACALIN_LECTIN"/>
    <property type="match status" value="1"/>
</dbReference>
<accession>A0A9P8PF73</accession>
<dbReference type="InterPro" id="IPR021917">
    <property type="entry name" value="Unchr_Zn-peptidase-like"/>
</dbReference>
<dbReference type="PANTHER" id="PTHR21054">
    <property type="entry name" value="ZINC METALLOPROTEINASE-RELATED"/>
    <property type="match status" value="1"/>
</dbReference>
<evidence type="ECO:0000313" key="3">
    <source>
        <dbReference type="Proteomes" id="UP000769528"/>
    </source>
</evidence>
<gene>
    <name evidence="2" type="ORF">WICMUC_004840</name>
</gene>
<comment type="caution">
    <text evidence="2">The sequence shown here is derived from an EMBL/GenBank/DDBJ whole genome shotgun (WGS) entry which is preliminary data.</text>
</comment>
<reference evidence="2" key="2">
    <citation type="submission" date="2021-01" db="EMBL/GenBank/DDBJ databases">
        <authorList>
            <person name="Schikora-Tamarit M.A."/>
        </authorList>
    </citation>
    <scope>NUCLEOTIDE SEQUENCE</scope>
    <source>
        <strain evidence="2">CBS6341</strain>
    </source>
</reference>
<dbReference type="Pfam" id="PF01419">
    <property type="entry name" value="Jacalin"/>
    <property type="match status" value="1"/>
</dbReference>
<evidence type="ECO:0000313" key="2">
    <source>
        <dbReference type="EMBL" id="KAH3670344.1"/>
    </source>
</evidence>
<dbReference type="InterPro" id="IPR053002">
    <property type="entry name" value="Metalloproteinase_M10B"/>
</dbReference>
<dbReference type="Pfam" id="PF12044">
    <property type="entry name" value="Metallopep"/>
    <property type="match status" value="1"/>
</dbReference>
<dbReference type="Proteomes" id="UP000769528">
    <property type="component" value="Unassembled WGS sequence"/>
</dbReference>
<proteinExistence type="predicted"/>
<dbReference type="InterPro" id="IPR036404">
    <property type="entry name" value="Jacalin-like_lectin_dom_sf"/>
</dbReference>
<dbReference type="EMBL" id="JAEUBF010001301">
    <property type="protein sequence ID" value="KAH3670344.1"/>
    <property type="molecule type" value="Genomic_DNA"/>
</dbReference>
<evidence type="ECO:0000259" key="1">
    <source>
        <dbReference type="PROSITE" id="PS51752"/>
    </source>
</evidence>
<protein>
    <recommendedName>
        <fullName evidence="1">Jacalin-type lectin domain-containing protein</fullName>
    </recommendedName>
</protein>
<dbReference type="PANTHER" id="PTHR21054:SF2">
    <property type="entry name" value="MIP04191P"/>
    <property type="match status" value="1"/>
</dbReference>
<name>A0A9P8PF73_9ASCO</name>